<gene>
    <name evidence="2" type="ORF">A2227_06010</name>
</gene>
<proteinExistence type="predicted"/>
<feature type="region of interest" description="Disordered" evidence="1">
    <location>
        <begin position="1"/>
        <end position="22"/>
    </location>
</feature>
<dbReference type="AlphaFoldDB" id="A0A1F5SKG5"/>
<dbReference type="EMBL" id="MFGB01000009">
    <property type="protein sequence ID" value="OGF27174.1"/>
    <property type="molecule type" value="Genomic_DNA"/>
</dbReference>
<evidence type="ECO:0000313" key="3">
    <source>
        <dbReference type="Proteomes" id="UP000178367"/>
    </source>
</evidence>
<protein>
    <submittedName>
        <fullName evidence="2">Uncharacterized protein</fullName>
    </submittedName>
</protein>
<organism evidence="2 3">
    <name type="scientific">Candidatus Falkowbacteria bacterium RIFOXYA2_FULL_47_19</name>
    <dbReference type="NCBI Taxonomy" id="1797994"/>
    <lineage>
        <taxon>Bacteria</taxon>
        <taxon>Candidatus Falkowiibacteriota</taxon>
    </lineage>
</organism>
<accession>A0A1F5SKG5</accession>
<sequence>MRKQDNPGTHILRQPLSSWGRAIARNQGSRVWRDDKKQINVKTPEHTMIPGVSNEDKTIVV</sequence>
<evidence type="ECO:0000256" key="1">
    <source>
        <dbReference type="SAM" id="MobiDB-lite"/>
    </source>
</evidence>
<dbReference type="Proteomes" id="UP000178367">
    <property type="component" value="Unassembled WGS sequence"/>
</dbReference>
<comment type="caution">
    <text evidence="2">The sequence shown here is derived from an EMBL/GenBank/DDBJ whole genome shotgun (WGS) entry which is preliminary data.</text>
</comment>
<name>A0A1F5SKG5_9BACT</name>
<reference evidence="2 3" key="1">
    <citation type="journal article" date="2016" name="Nat. Commun.">
        <title>Thousands of microbial genomes shed light on interconnected biogeochemical processes in an aquifer system.</title>
        <authorList>
            <person name="Anantharaman K."/>
            <person name="Brown C.T."/>
            <person name="Hug L.A."/>
            <person name="Sharon I."/>
            <person name="Castelle C.J."/>
            <person name="Probst A.J."/>
            <person name="Thomas B.C."/>
            <person name="Singh A."/>
            <person name="Wilkins M.J."/>
            <person name="Karaoz U."/>
            <person name="Brodie E.L."/>
            <person name="Williams K.H."/>
            <person name="Hubbard S.S."/>
            <person name="Banfield J.F."/>
        </authorList>
    </citation>
    <scope>NUCLEOTIDE SEQUENCE [LARGE SCALE GENOMIC DNA]</scope>
</reference>
<evidence type="ECO:0000313" key="2">
    <source>
        <dbReference type="EMBL" id="OGF27174.1"/>
    </source>
</evidence>